<feature type="compositionally biased region" description="Basic residues" evidence="2">
    <location>
        <begin position="326"/>
        <end position="337"/>
    </location>
</feature>
<dbReference type="InterPro" id="IPR011444">
    <property type="entry name" value="DUF1549"/>
</dbReference>
<evidence type="ECO:0000313" key="6">
    <source>
        <dbReference type="EMBL" id="QEG21786.1"/>
    </source>
</evidence>
<evidence type="ECO:0008006" key="8">
    <source>
        <dbReference type="Google" id="ProtNLM"/>
    </source>
</evidence>
<keyword evidence="1" id="KW-0175">Coiled coil</keyword>
<feature type="region of interest" description="Disordered" evidence="2">
    <location>
        <begin position="318"/>
        <end position="337"/>
    </location>
</feature>
<evidence type="ECO:0000256" key="3">
    <source>
        <dbReference type="SAM" id="SignalP"/>
    </source>
</evidence>
<dbReference type="OrthoDB" id="289126at2"/>
<evidence type="ECO:0000259" key="5">
    <source>
        <dbReference type="Pfam" id="PF07587"/>
    </source>
</evidence>
<dbReference type="PANTHER" id="PTHR35889">
    <property type="entry name" value="CYCLOINULO-OLIGOSACCHARIDE FRUCTANOTRANSFERASE-RELATED"/>
    <property type="match status" value="1"/>
</dbReference>
<dbReference type="EMBL" id="CP042912">
    <property type="protein sequence ID" value="QEG21786.1"/>
    <property type="molecule type" value="Genomic_DNA"/>
</dbReference>
<evidence type="ECO:0000256" key="2">
    <source>
        <dbReference type="SAM" id="MobiDB-lite"/>
    </source>
</evidence>
<feature type="chain" id="PRO_5022752778" description="DUF1549 domain-containing protein" evidence="3">
    <location>
        <begin position="24"/>
        <end position="712"/>
    </location>
</feature>
<feature type="coiled-coil region" evidence="1">
    <location>
        <begin position="524"/>
        <end position="570"/>
    </location>
</feature>
<organism evidence="6 7">
    <name type="scientific">Mariniblastus fucicola</name>
    <dbReference type="NCBI Taxonomy" id="980251"/>
    <lineage>
        <taxon>Bacteria</taxon>
        <taxon>Pseudomonadati</taxon>
        <taxon>Planctomycetota</taxon>
        <taxon>Planctomycetia</taxon>
        <taxon>Pirellulales</taxon>
        <taxon>Pirellulaceae</taxon>
        <taxon>Mariniblastus</taxon>
    </lineage>
</organism>
<dbReference type="Pfam" id="PF07583">
    <property type="entry name" value="PSCyt2"/>
    <property type="match status" value="1"/>
</dbReference>
<keyword evidence="3" id="KW-0732">Signal</keyword>
<feature type="signal peptide" evidence="3">
    <location>
        <begin position="1"/>
        <end position="23"/>
    </location>
</feature>
<accession>A0A5B9PB97</accession>
<evidence type="ECO:0000256" key="1">
    <source>
        <dbReference type="SAM" id="Coils"/>
    </source>
</evidence>
<keyword evidence="7" id="KW-1185">Reference proteome</keyword>
<dbReference type="PANTHER" id="PTHR35889:SF3">
    <property type="entry name" value="F-BOX DOMAIN-CONTAINING PROTEIN"/>
    <property type="match status" value="1"/>
</dbReference>
<evidence type="ECO:0000313" key="7">
    <source>
        <dbReference type="Proteomes" id="UP000322214"/>
    </source>
</evidence>
<gene>
    <name evidence="6" type="ORF">MFFC18_16450</name>
</gene>
<dbReference type="RefSeq" id="WP_084417267.1">
    <property type="nucleotide sequence ID" value="NZ_CP042912.1"/>
</dbReference>
<dbReference type="InterPro" id="IPR022655">
    <property type="entry name" value="DUF1553"/>
</dbReference>
<sequence length="712" mass="81268" precursor="true">MSRWFTALAIAMLASLLAGTVLAESPESAPPRKSTRKTTLTYSRKIDAIIQAHLAGSEQQRNPEIDDATFLRRAYLTTIGRIPNLEEADSFLSSDASQKRSALIDELLDSYGYVSHQFNFLADLLRIKTRLTNNAPGEPYIDFIKDSLEQNKPYDQLVFELLAADGALLERGNGAVGYYLRDRNMPEDNMSNTIRVFLGTRLECAQCHDHPFDKWTQRQYFEMVAFTGGINYRAGDSQQNYGKQLRELRKKIADGDSELDGNIAAAVRRTYQATTAGISGTGTGLVRLPETFEGSHGKPNEVVSAKEMFDGEEIIDVSVPSEPRRKNNKKNKNRKYGKRINGAKEIGSREAYAEWLTNVDNPRFAKVIANRLWKRAFGLGLIEPVDVIEDSTIASNPELMDYLTEVMIEIEFDMKEFFRIIYNTKTWQSEVTRTDIVDVQQYAFPGPVMRRMSAEQLWDSMVGLTVDSIDRRADLANSRLAASGRVNIYDYYEEVKGKSLEEIYDSVAQSFKDRGMMINGKSSKEMMQKSMRSESQKMAKQERRELNRVMGKMNKQINNARRAKDREKMRELMIMRAELVSKARSRTQKYLRASEMQSPAPAKHLLREFGQSDRETIENANTDPAVTQVLRLMNGFVDSTIGKDQNSVMTRNVLYADNENEAIEAVYLTMLSRMPTSSEKRVWRKDFREDSKTAYTDLVWTLINSNEFIFVR</sequence>
<dbReference type="Proteomes" id="UP000322214">
    <property type="component" value="Chromosome"/>
</dbReference>
<reference evidence="6 7" key="1">
    <citation type="submission" date="2019-08" db="EMBL/GenBank/DDBJ databases">
        <title>Deep-cultivation of Planctomycetes and their phenomic and genomic characterization uncovers novel biology.</title>
        <authorList>
            <person name="Wiegand S."/>
            <person name="Jogler M."/>
            <person name="Boedeker C."/>
            <person name="Pinto D."/>
            <person name="Vollmers J."/>
            <person name="Rivas-Marin E."/>
            <person name="Kohn T."/>
            <person name="Peeters S.H."/>
            <person name="Heuer A."/>
            <person name="Rast P."/>
            <person name="Oberbeckmann S."/>
            <person name="Bunk B."/>
            <person name="Jeske O."/>
            <person name="Meyerdierks A."/>
            <person name="Storesund J.E."/>
            <person name="Kallscheuer N."/>
            <person name="Luecker S."/>
            <person name="Lage O.M."/>
            <person name="Pohl T."/>
            <person name="Merkel B.J."/>
            <person name="Hornburger P."/>
            <person name="Mueller R.-W."/>
            <person name="Bruemmer F."/>
            <person name="Labrenz M."/>
            <person name="Spormann A.M."/>
            <person name="Op den Camp H."/>
            <person name="Overmann J."/>
            <person name="Amann R."/>
            <person name="Jetten M.S.M."/>
            <person name="Mascher T."/>
            <person name="Medema M.H."/>
            <person name="Devos D.P."/>
            <person name="Kaster A.-K."/>
            <person name="Ovreas L."/>
            <person name="Rohde M."/>
            <person name="Galperin M.Y."/>
            <person name="Jogler C."/>
        </authorList>
    </citation>
    <scope>NUCLEOTIDE SEQUENCE [LARGE SCALE GENOMIC DNA]</scope>
    <source>
        <strain evidence="6 7">FC18</strain>
    </source>
</reference>
<protein>
    <recommendedName>
        <fullName evidence="8">DUF1549 domain-containing protein</fullName>
    </recommendedName>
</protein>
<dbReference type="AlphaFoldDB" id="A0A5B9PB97"/>
<dbReference type="STRING" id="980251.GCA_001642875_03246"/>
<proteinExistence type="predicted"/>
<evidence type="ECO:0000259" key="4">
    <source>
        <dbReference type="Pfam" id="PF07583"/>
    </source>
</evidence>
<dbReference type="KEGG" id="mff:MFFC18_16450"/>
<feature type="domain" description="DUF1549" evidence="4">
    <location>
        <begin position="45"/>
        <end position="227"/>
    </location>
</feature>
<dbReference type="Pfam" id="PF07587">
    <property type="entry name" value="PSD1"/>
    <property type="match status" value="1"/>
</dbReference>
<name>A0A5B9PB97_9BACT</name>
<feature type="domain" description="DUF1553" evidence="5">
    <location>
        <begin position="349"/>
        <end position="682"/>
    </location>
</feature>